<keyword evidence="10" id="KW-1185">Reference proteome</keyword>
<dbReference type="Proteomes" id="UP000237144">
    <property type="component" value="Unassembled WGS sequence"/>
</dbReference>
<keyword evidence="3" id="KW-0863">Zinc-finger</keyword>
<sequence length="955" mass="104429">MARSYASTLAQASLSLAQQLFPTADPAFLSNCVSHHVSSLSKNVVPAEAAAARIVQLVSHKLLDENPHGTAGEWPTVKCWKVVDEAVEERELDVELPRPATNRRDSRRTRAPSSLTETQELRAAFMRESGREPTGRRRRRRVVDITTERNLALIRLHTVFPLVPIADLRALILDSDLAADETTNSGIAPRAGPYVLWTGVEALLQRARHEQELERRRRERDRYGDHAKLPTEWWTAFVGLLGFPARNTPATKVAPSSGADPILTPHDLFRSPAYESALIGHLESLFGGSSPILRRREMERVVRREGGSYASLRQRLEARVLETQAGRPGFEREDGGTAGGGLARWWKKLIKVEAPPLMPSSSSSSNARIFRPGAEDNPYLRREIRAYEQSRLGDPHPAPAPMRPASVVRNLSAVETFECACCFADEPFVPASRSSCSGSDGAAAHSFCGDCVRSLAKTYAFGTSAFDDEALEAYSLPCMAATANEPCTGRIRRAVLARALDAELLNALDQRITDATLERYAASLIATSSAGKLARCPFCPYAELADPLPGPLAATFFPAWVREPFPPTGGDVLRTLVGGLLVLPVLSIVLSVLVFVTPARRLERAYERVSSRRLNGSTTEDRPANPSVLSLPERLLLEPYLVPLVVLSHLSTICDRVRSGKQGHRLVFRCRNQGGSATGASASRASWQVVQKMEQVDRDLAWNDEREEAGQFVEETRRQRIVDYVWGPVTEPVLGREQETISLVSCGRLSCSMCHAALDPSAPSLHACAAQPSRRGETTLLATEQERAEESLRLAVEKAMSAAVVRECGRCGVGLTKKGGEGACNKVTCRCGFAYCHACLRPISAFEGYAHFCPHPRDPRDPTRCPTAACDKCSLWLEPDLAQRRNAAADKGARPSQLIVTKGYNAQGDSDGAAREKWAEENPEWAEKVAAKKPLRSVGAESHLVPGKSLSSLLT</sequence>
<dbReference type="CDD" id="cd20353">
    <property type="entry name" value="Rcat_RBR_RNF216"/>
    <property type="match status" value="1"/>
</dbReference>
<dbReference type="OrthoDB" id="9977870at2759"/>
<evidence type="ECO:0000256" key="3">
    <source>
        <dbReference type="ARBA" id="ARBA00022771"/>
    </source>
</evidence>
<accession>A0A2S5BBW0</accession>
<dbReference type="EMBL" id="PJQD01000026">
    <property type="protein sequence ID" value="POY74233.1"/>
    <property type="molecule type" value="Genomic_DNA"/>
</dbReference>
<comment type="caution">
    <text evidence="9">The sequence shown here is derived from an EMBL/GenBank/DDBJ whole genome shotgun (WGS) entry which is preliminary data.</text>
</comment>
<dbReference type="GO" id="GO:0008270">
    <property type="term" value="F:zinc ion binding"/>
    <property type="evidence" value="ECO:0007669"/>
    <property type="project" value="UniProtKB-KW"/>
</dbReference>
<dbReference type="PANTHER" id="PTHR22770:SF47">
    <property type="entry name" value="E3 UBIQUITIN-PROTEIN LIGASE RNF216"/>
    <property type="match status" value="1"/>
</dbReference>
<keyword evidence="7" id="KW-0812">Transmembrane</keyword>
<comment type="pathway">
    <text evidence="1">Protein modification; protein ubiquitination.</text>
</comment>
<dbReference type="SUPFAM" id="SSF57850">
    <property type="entry name" value="RING/U-box"/>
    <property type="match status" value="1"/>
</dbReference>
<gene>
    <name evidence="9" type="ORF">BMF94_2671</name>
</gene>
<organism evidence="9 10">
    <name type="scientific">Rhodotorula taiwanensis</name>
    <dbReference type="NCBI Taxonomy" id="741276"/>
    <lineage>
        <taxon>Eukaryota</taxon>
        <taxon>Fungi</taxon>
        <taxon>Dikarya</taxon>
        <taxon>Basidiomycota</taxon>
        <taxon>Pucciniomycotina</taxon>
        <taxon>Microbotryomycetes</taxon>
        <taxon>Sporidiobolales</taxon>
        <taxon>Sporidiobolaceae</taxon>
        <taxon>Rhodotorula</taxon>
    </lineage>
</organism>
<feature type="transmembrane region" description="Helical" evidence="7">
    <location>
        <begin position="576"/>
        <end position="596"/>
    </location>
</feature>
<evidence type="ECO:0000313" key="10">
    <source>
        <dbReference type="Proteomes" id="UP000237144"/>
    </source>
</evidence>
<feature type="region of interest" description="Disordered" evidence="6">
    <location>
        <begin position="936"/>
        <end position="955"/>
    </location>
</feature>
<dbReference type="Gene3D" id="1.20.120.1750">
    <property type="match status" value="1"/>
</dbReference>
<dbReference type="Pfam" id="PF26191">
    <property type="entry name" value="RING-HC_RBR_RNF216"/>
    <property type="match status" value="1"/>
</dbReference>
<evidence type="ECO:0000256" key="7">
    <source>
        <dbReference type="SAM" id="Phobius"/>
    </source>
</evidence>
<evidence type="ECO:0000256" key="4">
    <source>
        <dbReference type="ARBA" id="ARBA00022786"/>
    </source>
</evidence>
<keyword evidence="4" id="KW-0833">Ubl conjugation pathway</keyword>
<evidence type="ECO:0000259" key="8">
    <source>
        <dbReference type="Pfam" id="PF26191"/>
    </source>
</evidence>
<name>A0A2S5BBW0_9BASI</name>
<dbReference type="AlphaFoldDB" id="A0A2S5BBW0"/>
<dbReference type="PANTHER" id="PTHR22770">
    <property type="entry name" value="UBIQUITIN CONJUGATING ENZYME 7 INTERACTING PROTEIN-RELATED"/>
    <property type="match status" value="1"/>
</dbReference>
<evidence type="ECO:0000256" key="1">
    <source>
        <dbReference type="ARBA" id="ARBA00004906"/>
    </source>
</evidence>
<evidence type="ECO:0000256" key="6">
    <source>
        <dbReference type="SAM" id="MobiDB-lite"/>
    </source>
</evidence>
<dbReference type="InterPro" id="IPR047544">
    <property type="entry name" value="RING-HC_RBR_RNF216"/>
</dbReference>
<dbReference type="InterPro" id="IPR051628">
    <property type="entry name" value="LUBAC_E3_Ligases"/>
</dbReference>
<keyword evidence="7" id="KW-1133">Transmembrane helix</keyword>
<evidence type="ECO:0000256" key="2">
    <source>
        <dbReference type="ARBA" id="ARBA00022723"/>
    </source>
</evidence>
<keyword evidence="7" id="KW-0472">Membrane</keyword>
<reference evidence="9 10" key="1">
    <citation type="journal article" date="2018" name="Front. Microbiol.">
        <title>Prospects for Fungal Bioremediation of Acidic Radioactive Waste Sites: Characterization and Genome Sequence of Rhodotorula taiwanensis MD1149.</title>
        <authorList>
            <person name="Tkavc R."/>
            <person name="Matrosova V.Y."/>
            <person name="Grichenko O.E."/>
            <person name="Gostincar C."/>
            <person name="Volpe R.P."/>
            <person name="Klimenkova P."/>
            <person name="Gaidamakova E.K."/>
            <person name="Zhou C.E."/>
            <person name="Stewart B.J."/>
            <person name="Lyman M.G."/>
            <person name="Malfatti S.A."/>
            <person name="Rubinfeld B."/>
            <person name="Courtot M."/>
            <person name="Singh J."/>
            <person name="Dalgard C.L."/>
            <person name="Hamilton T."/>
            <person name="Frey K.G."/>
            <person name="Gunde-Cimerman N."/>
            <person name="Dugan L."/>
            <person name="Daly M.J."/>
        </authorList>
    </citation>
    <scope>NUCLEOTIDE SEQUENCE [LARGE SCALE GENOMIC DNA]</scope>
    <source>
        <strain evidence="9 10">MD1149</strain>
    </source>
</reference>
<keyword evidence="2" id="KW-0479">Metal-binding</keyword>
<dbReference type="InterPro" id="IPR047546">
    <property type="entry name" value="Rcat_RBR_RNF216"/>
</dbReference>
<protein>
    <recommendedName>
        <fullName evidence="8">E3 ubiquitin-protein ligase RNF216 RING finger HC subclass domain-containing protein</fullName>
    </recommendedName>
</protein>
<dbReference type="Pfam" id="PF26200">
    <property type="entry name" value="Rcat_RNF216"/>
    <property type="match status" value="1"/>
</dbReference>
<feature type="region of interest" description="Disordered" evidence="6">
    <location>
        <begin position="95"/>
        <end position="117"/>
    </location>
</feature>
<keyword evidence="5" id="KW-0862">Zinc</keyword>
<feature type="domain" description="E3 ubiquitin-protein ligase RNF216 RING finger HC subclass" evidence="8">
    <location>
        <begin position="416"/>
        <end position="518"/>
    </location>
</feature>
<dbReference type="STRING" id="741276.A0A2S5BBW0"/>
<evidence type="ECO:0000256" key="5">
    <source>
        <dbReference type="ARBA" id="ARBA00022833"/>
    </source>
</evidence>
<evidence type="ECO:0000313" key="9">
    <source>
        <dbReference type="EMBL" id="POY74233.1"/>
    </source>
</evidence>
<proteinExistence type="predicted"/>